<dbReference type="Gene3D" id="3.30.200.20">
    <property type="entry name" value="Phosphorylase Kinase, domain 1"/>
    <property type="match status" value="1"/>
</dbReference>
<protein>
    <recommendedName>
        <fullName evidence="1">non-specific serine/threonine protein kinase</fullName>
        <ecNumber evidence="1">2.7.11.1</ecNumber>
    </recommendedName>
</protein>
<dbReference type="CDD" id="cd14014">
    <property type="entry name" value="STKc_PknB_like"/>
    <property type="match status" value="1"/>
</dbReference>
<proteinExistence type="predicted"/>
<dbReference type="PROSITE" id="PS00107">
    <property type="entry name" value="PROTEIN_KINASE_ATP"/>
    <property type="match status" value="1"/>
</dbReference>
<keyword evidence="3" id="KW-0808">Transferase</keyword>
<keyword evidence="4 7" id="KW-0547">Nucleotide-binding</keyword>
<dbReference type="InterPro" id="IPR000719">
    <property type="entry name" value="Prot_kinase_dom"/>
</dbReference>
<feature type="region of interest" description="Disordered" evidence="8">
    <location>
        <begin position="352"/>
        <end position="379"/>
    </location>
</feature>
<evidence type="ECO:0000259" key="9">
    <source>
        <dbReference type="PROSITE" id="PS50011"/>
    </source>
</evidence>
<dbReference type="Gene3D" id="1.10.510.10">
    <property type="entry name" value="Transferase(Phosphotransferase) domain 1"/>
    <property type="match status" value="1"/>
</dbReference>
<dbReference type="EC" id="2.7.11.1" evidence="1"/>
<evidence type="ECO:0000256" key="5">
    <source>
        <dbReference type="ARBA" id="ARBA00022777"/>
    </source>
</evidence>
<dbReference type="InterPro" id="IPR008271">
    <property type="entry name" value="Ser/Thr_kinase_AS"/>
</dbReference>
<organism evidence="10 11">
    <name type="scientific">Sphaerisporangium flaviroseum</name>
    <dbReference type="NCBI Taxonomy" id="509199"/>
    <lineage>
        <taxon>Bacteria</taxon>
        <taxon>Bacillati</taxon>
        <taxon>Actinomycetota</taxon>
        <taxon>Actinomycetes</taxon>
        <taxon>Streptosporangiales</taxon>
        <taxon>Streptosporangiaceae</taxon>
        <taxon>Sphaerisporangium</taxon>
    </lineage>
</organism>
<evidence type="ECO:0000256" key="8">
    <source>
        <dbReference type="SAM" id="MobiDB-lite"/>
    </source>
</evidence>
<dbReference type="SMART" id="SM00220">
    <property type="entry name" value="S_TKc"/>
    <property type="match status" value="1"/>
</dbReference>
<sequence length="530" mass="57114">MPSVSTPPSRFLVGRYRLISLLGKGGMGTVWLASDDLLRQHVAIKEVRLPPDLDEGLRAELRERTLREARAAARLRAHPSIVTVHDIVIEDERPWIVMEFVQGRSLGQIIRDQGPLPAHQVADIGLHMLDALGAAHGSGILHRDIKPPNILITAEGRVVLTEFGIATVSGDPSLTQSGMLTGTPGFVAPERLRGEDDGPPSDLWSLGATLFAAVEGQAPYARERPTAVLAAVLMQEPNPMRLAGPLAPVLTGLLEKDPARRITREQAILQLRPIAAGTAPPPLGVPGGPASSTPPRRGTAASTQPSPRGGGTQATAPEPRPASRKRSVILGSVLAVVMVTAAGVATRDVWLSPQTTARPPGGTTTRATSAAAPSPAKEKEALYRGDPEACKLLTDQQAGRIIGTPVKRQFQTHSGCMWMKGDTGVFMNLTTIRSATSDFAHMVYSTTRTTMEEEPRRTPGTRLRSRSTAGDESFAYTREEVIVSTRIYRTQILFRKGNMTIVLYFTLHTPGYARADLAARLVEKNLEAFR</sequence>
<dbReference type="EMBL" id="BAAAZR010000040">
    <property type="protein sequence ID" value="GAA3838281.1"/>
    <property type="molecule type" value="Genomic_DNA"/>
</dbReference>
<feature type="region of interest" description="Disordered" evidence="8">
    <location>
        <begin position="450"/>
        <end position="470"/>
    </location>
</feature>
<dbReference type="InterPro" id="IPR017441">
    <property type="entry name" value="Protein_kinase_ATP_BS"/>
</dbReference>
<keyword evidence="6 7" id="KW-0067">ATP-binding</keyword>
<evidence type="ECO:0000256" key="1">
    <source>
        <dbReference type="ARBA" id="ARBA00012513"/>
    </source>
</evidence>
<dbReference type="PANTHER" id="PTHR43289">
    <property type="entry name" value="MITOGEN-ACTIVATED PROTEIN KINASE KINASE KINASE 20-RELATED"/>
    <property type="match status" value="1"/>
</dbReference>
<evidence type="ECO:0000256" key="7">
    <source>
        <dbReference type="PROSITE-ProRule" id="PRU10141"/>
    </source>
</evidence>
<dbReference type="Pfam" id="PF00069">
    <property type="entry name" value="Pkinase"/>
    <property type="match status" value="1"/>
</dbReference>
<reference evidence="11" key="1">
    <citation type="journal article" date="2019" name="Int. J. Syst. Evol. Microbiol.">
        <title>The Global Catalogue of Microorganisms (GCM) 10K type strain sequencing project: providing services to taxonomists for standard genome sequencing and annotation.</title>
        <authorList>
            <consortium name="The Broad Institute Genomics Platform"/>
            <consortium name="The Broad Institute Genome Sequencing Center for Infectious Disease"/>
            <person name="Wu L."/>
            <person name="Ma J."/>
        </authorList>
    </citation>
    <scope>NUCLEOTIDE SEQUENCE [LARGE SCALE GENOMIC DNA]</scope>
    <source>
        <strain evidence="11">JCM 16908</strain>
    </source>
</reference>
<dbReference type="Proteomes" id="UP001500888">
    <property type="component" value="Unassembled WGS sequence"/>
</dbReference>
<dbReference type="SUPFAM" id="SSF56112">
    <property type="entry name" value="Protein kinase-like (PK-like)"/>
    <property type="match status" value="1"/>
</dbReference>
<dbReference type="PROSITE" id="PS50011">
    <property type="entry name" value="PROTEIN_KINASE_DOM"/>
    <property type="match status" value="1"/>
</dbReference>
<comment type="caution">
    <text evidence="10">The sequence shown here is derived from an EMBL/GenBank/DDBJ whole genome shotgun (WGS) entry which is preliminary data.</text>
</comment>
<feature type="region of interest" description="Disordered" evidence="8">
    <location>
        <begin position="273"/>
        <end position="324"/>
    </location>
</feature>
<dbReference type="InterPro" id="IPR011009">
    <property type="entry name" value="Kinase-like_dom_sf"/>
</dbReference>
<dbReference type="PROSITE" id="PS00108">
    <property type="entry name" value="PROTEIN_KINASE_ST"/>
    <property type="match status" value="1"/>
</dbReference>
<evidence type="ECO:0000313" key="10">
    <source>
        <dbReference type="EMBL" id="GAA3838281.1"/>
    </source>
</evidence>
<dbReference type="PANTHER" id="PTHR43289:SF6">
    <property type="entry name" value="SERINE_THREONINE-PROTEIN KINASE NEKL-3"/>
    <property type="match status" value="1"/>
</dbReference>
<keyword evidence="5" id="KW-0418">Kinase</keyword>
<name>A0ABP7JAB5_9ACTN</name>
<evidence type="ECO:0000256" key="3">
    <source>
        <dbReference type="ARBA" id="ARBA00022679"/>
    </source>
</evidence>
<feature type="compositionally biased region" description="Low complexity" evidence="8">
    <location>
        <begin position="355"/>
        <end position="375"/>
    </location>
</feature>
<feature type="domain" description="Protein kinase" evidence="9">
    <location>
        <begin position="16"/>
        <end position="275"/>
    </location>
</feature>
<accession>A0ABP7JAB5</accession>
<evidence type="ECO:0000256" key="2">
    <source>
        <dbReference type="ARBA" id="ARBA00022527"/>
    </source>
</evidence>
<evidence type="ECO:0000256" key="6">
    <source>
        <dbReference type="ARBA" id="ARBA00022840"/>
    </source>
</evidence>
<keyword evidence="11" id="KW-1185">Reference proteome</keyword>
<feature type="binding site" evidence="7">
    <location>
        <position position="45"/>
    </location>
    <ligand>
        <name>ATP</name>
        <dbReference type="ChEBI" id="CHEBI:30616"/>
    </ligand>
</feature>
<keyword evidence="2" id="KW-0723">Serine/threonine-protein kinase</keyword>
<gene>
    <name evidence="10" type="ORF">GCM10022226_70690</name>
</gene>
<evidence type="ECO:0000313" key="11">
    <source>
        <dbReference type="Proteomes" id="UP001500888"/>
    </source>
</evidence>
<evidence type="ECO:0000256" key="4">
    <source>
        <dbReference type="ARBA" id="ARBA00022741"/>
    </source>
</evidence>